<dbReference type="Pfam" id="PF02353">
    <property type="entry name" value="CMAS"/>
    <property type="match status" value="1"/>
</dbReference>
<comment type="similarity">
    <text evidence="1">Belongs to the CFA/CMAS family.</text>
</comment>
<gene>
    <name evidence="6" type="ORF">OE88DRAFT_1733295</name>
</gene>
<dbReference type="GO" id="GO:0008168">
    <property type="term" value="F:methyltransferase activity"/>
    <property type="evidence" value="ECO:0007669"/>
    <property type="project" value="UniProtKB-KW"/>
</dbReference>
<dbReference type="CDD" id="cd02440">
    <property type="entry name" value="AdoMet_MTases"/>
    <property type="match status" value="1"/>
</dbReference>
<sequence length="496" mass="56029">MTSAGEYIAHCSNYLPGSGSSNAQALLNNLSSHVQSLLGRPSLGAIQPFAKSAIISTLSRITRGQLHVESLGVQHDFGSAYTLPEHVAGPSGALTAHIKVLDEAFWVRLLLNTDLGFADAYMLGEIEVDNLSNIFKIFLLNRRSLRELSMFLTPLVRTFSYLSNTRLTNALTRSRQNISMHYDLSNEVFEAFLSRDMTYSCAVFTDELGGSTGDLLETKHSAPHREPMDEGKACAPDDLEKGQLEKLHLLARKARIKKGSRVLEIGCGWGSFSILAATEYGATVEAITLSTEQQSVVQRKIDEMGLSHRITVRLMDYRELPEEFHHAFDAVVSIGVMEHVGIEYMRDWFKVMDWAMKEENAVKVCTMTTIPDTKWASYSRDVDFIRKYIFPGGQLSSIKSLVDAATDAGLNIHSVEDIGPHYARTLREWNYRFQRNFDSRISPALRRRYPHLTEADIQVFQRKWTYYFMYCEAGFAMRFLSDNVIVFTREGNLLLD</sequence>
<keyword evidence="2" id="KW-0489">Methyltransferase</keyword>
<keyword evidence="3" id="KW-0808">Transferase</keyword>
<dbReference type="Proteomes" id="UP000305948">
    <property type="component" value="Unassembled WGS sequence"/>
</dbReference>
<dbReference type="EMBL" id="ML213507">
    <property type="protein sequence ID" value="TFK53355.1"/>
    <property type="molecule type" value="Genomic_DNA"/>
</dbReference>
<dbReference type="SUPFAM" id="SSF53335">
    <property type="entry name" value="S-adenosyl-L-methionine-dependent methyltransferases"/>
    <property type="match status" value="1"/>
</dbReference>
<dbReference type="InterPro" id="IPR050723">
    <property type="entry name" value="CFA/CMAS"/>
</dbReference>
<protein>
    <submittedName>
        <fullName evidence="6">Cyclopropane-fatty-acyl-phospholipid synthase</fullName>
    </submittedName>
</protein>
<name>A0A5C3N8D1_9AGAM</name>
<proteinExistence type="inferred from homology"/>
<evidence type="ECO:0000313" key="7">
    <source>
        <dbReference type="Proteomes" id="UP000305948"/>
    </source>
</evidence>
<evidence type="ECO:0000256" key="5">
    <source>
        <dbReference type="ARBA" id="ARBA00023098"/>
    </source>
</evidence>
<dbReference type="STRING" id="5364.A0A5C3N8D1"/>
<keyword evidence="4" id="KW-0949">S-adenosyl-L-methionine</keyword>
<dbReference type="PIRSF" id="PIRSF003085">
    <property type="entry name" value="CMAS"/>
    <property type="match status" value="1"/>
</dbReference>
<dbReference type="Gene3D" id="3.40.50.150">
    <property type="entry name" value="Vaccinia Virus protein VP39"/>
    <property type="match status" value="1"/>
</dbReference>
<accession>A0A5C3N8D1</accession>
<keyword evidence="5" id="KW-0443">Lipid metabolism</keyword>
<evidence type="ECO:0000313" key="6">
    <source>
        <dbReference type="EMBL" id="TFK53355.1"/>
    </source>
</evidence>
<dbReference type="InterPro" id="IPR003333">
    <property type="entry name" value="CMAS"/>
</dbReference>
<reference evidence="6 7" key="1">
    <citation type="journal article" date="2019" name="Nat. Ecol. Evol.">
        <title>Megaphylogeny resolves global patterns of mushroom evolution.</title>
        <authorList>
            <person name="Varga T."/>
            <person name="Krizsan K."/>
            <person name="Foldi C."/>
            <person name="Dima B."/>
            <person name="Sanchez-Garcia M."/>
            <person name="Sanchez-Ramirez S."/>
            <person name="Szollosi G.J."/>
            <person name="Szarkandi J.G."/>
            <person name="Papp V."/>
            <person name="Albert L."/>
            <person name="Andreopoulos W."/>
            <person name="Angelini C."/>
            <person name="Antonin V."/>
            <person name="Barry K.W."/>
            <person name="Bougher N.L."/>
            <person name="Buchanan P."/>
            <person name="Buyck B."/>
            <person name="Bense V."/>
            <person name="Catcheside P."/>
            <person name="Chovatia M."/>
            <person name="Cooper J."/>
            <person name="Damon W."/>
            <person name="Desjardin D."/>
            <person name="Finy P."/>
            <person name="Geml J."/>
            <person name="Haridas S."/>
            <person name="Hughes K."/>
            <person name="Justo A."/>
            <person name="Karasinski D."/>
            <person name="Kautmanova I."/>
            <person name="Kiss B."/>
            <person name="Kocsube S."/>
            <person name="Kotiranta H."/>
            <person name="LaButti K.M."/>
            <person name="Lechner B.E."/>
            <person name="Liimatainen K."/>
            <person name="Lipzen A."/>
            <person name="Lukacs Z."/>
            <person name="Mihaltcheva S."/>
            <person name="Morgado L.N."/>
            <person name="Niskanen T."/>
            <person name="Noordeloos M.E."/>
            <person name="Ohm R.A."/>
            <person name="Ortiz-Santana B."/>
            <person name="Ovrebo C."/>
            <person name="Racz N."/>
            <person name="Riley R."/>
            <person name="Savchenko A."/>
            <person name="Shiryaev A."/>
            <person name="Soop K."/>
            <person name="Spirin V."/>
            <person name="Szebenyi C."/>
            <person name="Tomsovsky M."/>
            <person name="Tulloss R.E."/>
            <person name="Uehling J."/>
            <person name="Grigoriev I.V."/>
            <person name="Vagvolgyi C."/>
            <person name="Papp T."/>
            <person name="Martin F.M."/>
            <person name="Miettinen O."/>
            <person name="Hibbett D.S."/>
            <person name="Nagy L.G."/>
        </authorList>
    </citation>
    <scope>NUCLEOTIDE SEQUENCE [LARGE SCALE GENOMIC DNA]</scope>
    <source>
        <strain evidence="6 7">OMC1185</strain>
    </source>
</reference>
<dbReference type="PANTHER" id="PTHR43667">
    <property type="entry name" value="CYCLOPROPANE-FATTY-ACYL-PHOSPHOLIPID SYNTHASE"/>
    <property type="match status" value="1"/>
</dbReference>
<dbReference type="InterPro" id="IPR029063">
    <property type="entry name" value="SAM-dependent_MTases_sf"/>
</dbReference>
<evidence type="ECO:0000256" key="2">
    <source>
        <dbReference type="ARBA" id="ARBA00022603"/>
    </source>
</evidence>
<evidence type="ECO:0000256" key="4">
    <source>
        <dbReference type="ARBA" id="ARBA00022691"/>
    </source>
</evidence>
<evidence type="ECO:0000256" key="1">
    <source>
        <dbReference type="ARBA" id="ARBA00010815"/>
    </source>
</evidence>
<dbReference type="PANTHER" id="PTHR43667:SF2">
    <property type="entry name" value="FATTY ACID C-METHYL TRANSFERASE"/>
    <property type="match status" value="1"/>
</dbReference>
<dbReference type="GO" id="GO:0008610">
    <property type="term" value="P:lipid biosynthetic process"/>
    <property type="evidence" value="ECO:0007669"/>
    <property type="project" value="InterPro"/>
</dbReference>
<dbReference type="GO" id="GO:0032259">
    <property type="term" value="P:methylation"/>
    <property type="evidence" value="ECO:0007669"/>
    <property type="project" value="UniProtKB-KW"/>
</dbReference>
<dbReference type="AlphaFoldDB" id="A0A5C3N8D1"/>
<organism evidence="6 7">
    <name type="scientific">Heliocybe sulcata</name>
    <dbReference type="NCBI Taxonomy" id="5364"/>
    <lineage>
        <taxon>Eukaryota</taxon>
        <taxon>Fungi</taxon>
        <taxon>Dikarya</taxon>
        <taxon>Basidiomycota</taxon>
        <taxon>Agaricomycotina</taxon>
        <taxon>Agaricomycetes</taxon>
        <taxon>Gloeophyllales</taxon>
        <taxon>Gloeophyllaceae</taxon>
        <taxon>Heliocybe</taxon>
    </lineage>
</organism>
<dbReference type="OrthoDB" id="8300214at2759"/>
<keyword evidence="7" id="KW-1185">Reference proteome</keyword>
<evidence type="ECO:0000256" key="3">
    <source>
        <dbReference type="ARBA" id="ARBA00022679"/>
    </source>
</evidence>